<dbReference type="WBParaSite" id="jg26308">
    <property type="protein sequence ID" value="jg26308"/>
    <property type="gene ID" value="jg26308"/>
</dbReference>
<organism evidence="1 2">
    <name type="scientific">Ditylenchus dipsaci</name>
    <dbReference type="NCBI Taxonomy" id="166011"/>
    <lineage>
        <taxon>Eukaryota</taxon>
        <taxon>Metazoa</taxon>
        <taxon>Ecdysozoa</taxon>
        <taxon>Nematoda</taxon>
        <taxon>Chromadorea</taxon>
        <taxon>Rhabditida</taxon>
        <taxon>Tylenchina</taxon>
        <taxon>Tylenchomorpha</taxon>
        <taxon>Sphaerularioidea</taxon>
        <taxon>Anguinidae</taxon>
        <taxon>Anguininae</taxon>
        <taxon>Ditylenchus</taxon>
    </lineage>
</organism>
<proteinExistence type="predicted"/>
<name>A0A915E3G9_9BILA</name>
<evidence type="ECO:0000313" key="1">
    <source>
        <dbReference type="Proteomes" id="UP000887574"/>
    </source>
</evidence>
<protein>
    <submittedName>
        <fullName evidence="2">Uncharacterized protein</fullName>
    </submittedName>
</protein>
<dbReference type="AlphaFoldDB" id="A0A915E3G9"/>
<evidence type="ECO:0000313" key="2">
    <source>
        <dbReference type="WBParaSite" id="jg26308"/>
    </source>
</evidence>
<keyword evidence="1" id="KW-1185">Reference proteome</keyword>
<sequence>MAEKLIQILKEKFLTATERCPYVFEFKHRTNNLEPFMIENKDVKEFLMLEYVRMRLVTGYGFKIKRFRFV</sequence>
<dbReference type="Proteomes" id="UP000887574">
    <property type="component" value="Unplaced"/>
</dbReference>
<accession>A0A915E3G9</accession>
<reference evidence="2" key="1">
    <citation type="submission" date="2022-11" db="UniProtKB">
        <authorList>
            <consortium name="WormBaseParasite"/>
        </authorList>
    </citation>
    <scope>IDENTIFICATION</scope>
</reference>